<dbReference type="Gene3D" id="3.40.50.2000">
    <property type="entry name" value="Glycogen Phosphorylase B"/>
    <property type="match status" value="1"/>
</dbReference>
<proteinExistence type="predicted"/>
<feature type="domain" description="Glycosyl transferase family 1" evidence="1">
    <location>
        <begin position="169"/>
        <end position="307"/>
    </location>
</feature>
<keyword evidence="3" id="KW-1185">Reference proteome</keyword>
<name>A0L851_MAGMM</name>
<dbReference type="EMBL" id="CP000471">
    <property type="protein sequence ID" value="ABK44144.1"/>
    <property type="molecule type" value="Genomic_DNA"/>
</dbReference>
<evidence type="ECO:0000313" key="2">
    <source>
        <dbReference type="EMBL" id="ABK44144.1"/>
    </source>
</evidence>
<dbReference type="Proteomes" id="UP000002586">
    <property type="component" value="Chromosome"/>
</dbReference>
<dbReference type="PANTHER" id="PTHR46656:SF3">
    <property type="entry name" value="PUTATIVE-RELATED"/>
    <property type="match status" value="1"/>
</dbReference>
<dbReference type="RefSeq" id="WP_011713292.1">
    <property type="nucleotide sequence ID" value="NC_008576.1"/>
</dbReference>
<evidence type="ECO:0000259" key="1">
    <source>
        <dbReference type="Pfam" id="PF00534"/>
    </source>
</evidence>
<dbReference type="KEGG" id="mgm:Mmc1_1635"/>
<sequence length="623" mass="69877">MKSLCVEGWLSLPHSFSVIHQFLCLELAKRQDVTLSQRPVPLAFPHWKEVDNLFTPKQNAILKAIPQQPLKQACEVTLRIGFPFDFSTANSERLWVFGNATAGFIHPQQLKGSRTLGEIFATPNSRIWTPSEWSKQGYVRCGAPAEWIDVVPLGVDVDIFHPVNADQKAALRQQMGLPEKALIFLAIGAMTANKGIDKLVQSFARVATQHPHVRLLLKGLSAMYGSDRSLQGILKNLSAKEQQAVEGRIHYIGGEKSFADLAQLYQVADLYLSPYKAEGFNMPVLEAIACGLPVICTAGGPTDEFILAETALTIPSVQKHEWMGNDPVLNLYADPQVLTQHMLRSVEDYPLRQLALTKGPDYVAKQYSWARIVERLLDVMFPNTSEVSPQTMHTIERSTPAQSEKELSRFGVHPHEMLMTDALRNLSMSKDRLPQGVSSERGVEIPLAMRWCLSVENFIEVGAVLPYFGMTTHTVIDWADPFPGCQRVDAETLDYRGKNVLSISTLEHVGLGDYGLQAESGKAVRLFERILHDANACFLSVPMGVNQELQHHLFKRHKQINWFAFVRQSLGEGPFVQFPHPRFRVGQDQLPRWGISQDPGVFQMAYGRPFPYANAVVFIWKDV</sequence>
<dbReference type="GO" id="GO:0016757">
    <property type="term" value="F:glycosyltransferase activity"/>
    <property type="evidence" value="ECO:0007669"/>
    <property type="project" value="InterPro"/>
</dbReference>
<dbReference type="eggNOG" id="COG0438">
    <property type="taxonomic scope" value="Bacteria"/>
</dbReference>
<evidence type="ECO:0000313" key="3">
    <source>
        <dbReference type="Proteomes" id="UP000002586"/>
    </source>
</evidence>
<dbReference type="CAZy" id="GT4">
    <property type="family name" value="Glycosyltransferase Family 4"/>
</dbReference>
<organism evidence="2 3">
    <name type="scientific">Magnetococcus marinus (strain ATCC BAA-1437 / JCM 17883 / MC-1)</name>
    <dbReference type="NCBI Taxonomy" id="156889"/>
    <lineage>
        <taxon>Bacteria</taxon>
        <taxon>Pseudomonadati</taxon>
        <taxon>Pseudomonadota</taxon>
        <taxon>Magnetococcia</taxon>
        <taxon>Magnetococcales</taxon>
        <taxon>Magnetococcaceae</taxon>
        <taxon>Magnetococcus</taxon>
    </lineage>
</organism>
<dbReference type="InterPro" id="IPR001296">
    <property type="entry name" value="Glyco_trans_1"/>
</dbReference>
<dbReference type="AlphaFoldDB" id="A0L851"/>
<dbReference type="HOGENOM" id="CLU_438565_0_0_5"/>
<dbReference type="STRING" id="156889.Mmc1_1635"/>
<dbReference type="PANTHER" id="PTHR46656">
    <property type="entry name" value="PUTATIVE-RELATED"/>
    <property type="match status" value="1"/>
</dbReference>
<reference evidence="2 3" key="2">
    <citation type="journal article" date="2012" name="Int. J. Syst. Evol. Microbiol.">
        <title>Magnetococcus marinus gen. nov., sp. nov., a marine, magnetotactic bacterium that represents a novel lineage (Magnetococcaceae fam. nov.; Magnetococcales ord. nov.) at the base of the Alphaproteobacteria.</title>
        <authorList>
            <person name="Bazylinski D.A."/>
            <person name="Williams T.J."/>
            <person name="Lefevre C.T."/>
            <person name="Berg R.J."/>
            <person name="Zhang C.L."/>
            <person name="Bowser S.S."/>
            <person name="Dean A.J."/>
            <person name="Beveridge T.J."/>
        </authorList>
    </citation>
    <scope>NUCLEOTIDE SEQUENCE [LARGE SCALE GENOMIC DNA]</scope>
    <source>
        <strain evidence="3">ATCC BAA-1437 / JCM 17883 / MC-1</strain>
    </source>
</reference>
<reference evidence="3" key="1">
    <citation type="journal article" date="2009" name="Appl. Environ. Microbiol.">
        <title>Complete genome sequence of the chemolithoautotrophic marine magnetotactic coccus strain MC-1.</title>
        <authorList>
            <person name="Schubbe S."/>
            <person name="Williams T.J."/>
            <person name="Xie G."/>
            <person name="Kiss H.E."/>
            <person name="Brettin T.S."/>
            <person name="Martinez D."/>
            <person name="Ross C.A."/>
            <person name="Schuler D."/>
            <person name="Cox B.L."/>
            <person name="Nealson K.H."/>
            <person name="Bazylinski D.A."/>
        </authorList>
    </citation>
    <scope>NUCLEOTIDE SEQUENCE [LARGE SCALE GENOMIC DNA]</scope>
    <source>
        <strain evidence="3">ATCC BAA-1437 / JCM 17883 / MC-1</strain>
    </source>
</reference>
<dbReference type="OrthoDB" id="9802525at2"/>
<protein>
    <submittedName>
        <fullName evidence="2">Glycosyl transferase, group 1</fullName>
    </submittedName>
</protein>
<keyword evidence="2" id="KW-0808">Transferase</keyword>
<dbReference type="SUPFAM" id="SSF53756">
    <property type="entry name" value="UDP-Glycosyltransferase/glycogen phosphorylase"/>
    <property type="match status" value="1"/>
</dbReference>
<accession>A0L851</accession>
<dbReference type="Pfam" id="PF00534">
    <property type="entry name" value="Glycos_transf_1"/>
    <property type="match status" value="1"/>
</dbReference>
<gene>
    <name evidence="2" type="ordered locus">Mmc1_1635</name>
</gene>